<dbReference type="AlphaFoldDB" id="A0A0Z8KGA1"/>
<accession>A0A0Z8KGA1</accession>
<evidence type="ECO:0000256" key="1">
    <source>
        <dbReference type="SAM" id="Coils"/>
    </source>
</evidence>
<evidence type="ECO:0000313" key="2">
    <source>
        <dbReference type="EMBL" id="CYV71696.1"/>
    </source>
</evidence>
<protein>
    <submittedName>
        <fullName evidence="2">Prophage ps3 protein 07</fullName>
    </submittedName>
</protein>
<name>A0A0Z8KGA1_STRSU</name>
<reference evidence="2 3" key="1">
    <citation type="submission" date="2016-02" db="EMBL/GenBank/DDBJ databases">
        <authorList>
            <consortium name="Pathogen Informatics"/>
        </authorList>
    </citation>
    <scope>NUCLEOTIDE SEQUENCE [LARGE SCALE GENOMIC DNA]</scope>
    <source>
        <strain evidence="2 3">LSS95</strain>
    </source>
</reference>
<sequence length="192" mass="22177">MTRTLQEIKAELEALHQENQTAIEEYTAKLEAIDSKIEQAKQDIADAQMMVDAEAYDIAKRELWTAENTKEMLKNKLDELTQKPLISKTDYNKLVNEINVLAEKENMTIINKVSEMFPEFEALKQLHIDNYNFANNTLQLLENKIGRNEKSYNYSDRGALLPGRLSGLEYAPKRSVVHLVNSLIENYERLVK</sequence>
<organism evidence="2 3">
    <name type="scientific">Streptococcus suis</name>
    <dbReference type="NCBI Taxonomy" id="1307"/>
    <lineage>
        <taxon>Bacteria</taxon>
        <taxon>Bacillati</taxon>
        <taxon>Bacillota</taxon>
        <taxon>Bacilli</taxon>
        <taxon>Lactobacillales</taxon>
        <taxon>Streptococcaceae</taxon>
        <taxon>Streptococcus</taxon>
    </lineage>
</organism>
<evidence type="ECO:0000313" key="3">
    <source>
        <dbReference type="Proteomes" id="UP000069831"/>
    </source>
</evidence>
<dbReference type="RefSeq" id="WP_044753751.1">
    <property type="nucleotide sequence ID" value="NZ_CEEK01000016.1"/>
</dbReference>
<feature type="coiled-coil region" evidence="1">
    <location>
        <begin position="5"/>
        <end position="83"/>
    </location>
</feature>
<keyword evidence="1" id="KW-0175">Coiled coil</keyword>
<dbReference type="EMBL" id="FIIR01000005">
    <property type="protein sequence ID" value="CYV71696.1"/>
    <property type="molecule type" value="Genomic_DNA"/>
</dbReference>
<proteinExistence type="predicted"/>
<dbReference type="Proteomes" id="UP000069831">
    <property type="component" value="Unassembled WGS sequence"/>
</dbReference>
<gene>
    <name evidence="2" type="ORF">ERS132457_00697</name>
</gene>